<dbReference type="OrthoDB" id="9803054at2"/>
<dbReference type="PROSITE" id="PS51779">
    <property type="entry name" value="POTRA"/>
    <property type="match status" value="5"/>
</dbReference>
<keyword evidence="5 8" id="KW-0677">Repeat</keyword>
<protein>
    <recommendedName>
        <fullName evidence="8 9">Outer membrane protein assembly factor BamA</fullName>
    </recommendedName>
</protein>
<dbReference type="InterPro" id="IPR000184">
    <property type="entry name" value="Bac_surfAg_D15"/>
</dbReference>
<dbReference type="EMBL" id="JSUM01000002">
    <property type="protein sequence ID" value="KGQ71468.1"/>
    <property type="molecule type" value="Genomic_DNA"/>
</dbReference>
<keyword evidence="3 8" id="KW-0812">Transmembrane</keyword>
<dbReference type="Proteomes" id="UP000030380">
    <property type="component" value="Unassembled WGS sequence"/>
</dbReference>
<dbReference type="InterPro" id="IPR034746">
    <property type="entry name" value="POTRA"/>
</dbReference>
<evidence type="ECO:0000256" key="4">
    <source>
        <dbReference type="ARBA" id="ARBA00022729"/>
    </source>
</evidence>
<dbReference type="STRING" id="505317.OA57_01410"/>
<dbReference type="PANTHER" id="PTHR12815">
    <property type="entry name" value="SORTING AND ASSEMBLY MACHINERY SAMM50 PROTEIN FAMILY MEMBER"/>
    <property type="match status" value="1"/>
</dbReference>
<dbReference type="GO" id="GO:0043165">
    <property type="term" value="P:Gram-negative-bacterium-type cell outer membrane assembly"/>
    <property type="evidence" value="ECO:0007669"/>
    <property type="project" value="UniProtKB-UniRule"/>
</dbReference>
<sequence length="803" mass="89099" precursor="true">MKKLLVTSLLLSSGGVLAAPFTVQDIRVEGTDPVTAQNIIAGLPVSVGQRATDQDLSQIVRTLFLRGGYENVEAVREGNALVLRIQARPYISSLEIEGNKQIPKDALENNLRENGIAKGEILERDKLAAFRQELLNYYRSAGYPNAEINTVVDDLGQGRAALKLEIKENDAALVKQIAFSGNQAFSDSKLLDQIEIQPDVSWWNIFSSSKFSEQKYEKDLNTLRDFYLNQGYAKFRIVDSDVSYSEDKKDITLNLTLDEGEKYTINDVRIIGDTAGMGAELNQLLANVKRGEQFRGNTVRTIEDGIKDTLGARGYANPQINIQPEFNDSEHTVDLIVVVDAGRRYYVRSIRFEGNDVSADSTLRQEMRQQEGTWLSTSLIEQGKYRLERTGFYETVESETLAVPGVDDQLDVVYKVKERNTGSINFGIGFGTESGLSYQASVKQDNFLGMGSSVSLSGVKNKYATSVNLGYTEPYFTRDGVSLGGNIFYDNYDYKDSDTTASYARTSYGINGTLGFPVNENNSYYLGLGYVHNKLKNMYPEYNRARYLRSMGVDGWGIKSDDFEFSLGWNYNTLNRGFLPTNGTRASIGGKVTIPGSDNKYYKLSADIVSYYPLNYDQTWVVSGRAGLSYANGFGNKKLPFYQNYSAGGIGSLRGFAYGAVGPRAIYNTQENASVNAPARDYNNINYDVVGGNAMATAGVELIMPTPFVSDKNQNSVRTSLFVDAASVWNTEWSKDKAKLFTQGNVPQRIVDYSDPSRVRASAGLAFQWNSPIGPLVFSYAKPLKKYEGDEIEQFQFSIGGSF</sequence>
<feature type="domain" description="POTRA" evidence="10">
    <location>
        <begin position="21"/>
        <end position="88"/>
    </location>
</feature>
<keyword evidence="12" id="KW-1185">Reference proteome</keyword>
<evidence type="ECO:0000256" key="6">
    <source>
        <dbReference type="ARBA" id="ARBA00023136"/>
    </source>
</evidence>
<feature type="domain" description="POTRA" evidence="10">
    <location>
        <begin position="263"/>
        <end position="342"/>
    </location>
</feature>
<dbReference type="GO" id="GO:1990063">
    <property type="term" value="C:Bam protein complex"/>
    <property type="evidence" value="ECO:0007669"/>
    <property type="project" value="TreeGrafter"/>
</dbReference>
<comment type="similarity">
    <text evidence="8">Belongs to the BamA family.</text>
</comment>
<feature type="domain" description="POTRA" evidence="10">
    <location>
        <begin position="172"/>
        <end position="260"/>
    </location>
</feature>
<organism evidence="11 12">
    <name type="scientific">Chelonobacter oris</name>
    <dbReference type="NCBI Taxonomy" id="505317"/>
    <lineage>
        <taxon>Bacteria</taxon>
        <taxon>Pseudomonadati</taxon>
        <taxon>Pseudomonadota</taxon>
        <taxon>Gammaproteobacteria</taxon>
        <taxon>Pasteurellales</taxon>
        <taxon>Pasteurellaceae</taxon>
        <taxon>Chelonobacter</taxon>
    </lineage>
</organism>
<evidence type="ECO:0000256" key="2">
    <source>
        <dbReference type="ARBA" id="ARBA00022452"/>
    </source>
</evidence>
<dbReference type="FunFam" id="3.10.20.310:FF:000001">
    <property type="entry name" value="Outer membrane protein assembly factor BamA"/>
    <property type="match status" value="1"/>
</dbReference>
<feature type="domain" description="POTRA" evidence="10">
    <location>
        <begin position="345"/>
        <end position="419"/>
    </location>
</feature>
<comment type="subunit">
    <text evidence="8">Part of the Bam complex.</text>
</comment>
<dbReference type="InterPro" id="IPR023707">
    <property type="entry name" value="OM_assembly_BamA"/>
</dbReference>
<keyword evidence="7 8" id="KW-0998">Cell outer membrane</keyword>
<dbReference type="GO" id="GO:0051205">
    <property type="term" value="P:protein insertion into membrane"/>
    <property type="evidence" value="ECO:0007669"/>
    <property type="project" value="UniProtKB-UniRule"/>
</dbReference>
<evidence type="ECO:0000313" key="11">
    <source>
        <dbReference type="EMBL" id="KGQ71468.1"/>
    </source>
</evidence>
<feature type="chain" id="PRO_5008984022" description="Outer membrane protein assembly factor BamA" evidence="8">
    <location>
        <begin position="19"/>
        <end position="803"/>
    </location>
</feature>
<evidence type="ECO:0000256" key="1">
    <source>
        <dbReference type="ARBA" id="ARBA00004370"/>
    </source>
</evidence>
<name>A0A0A3APX4_9PAST</name>
<proteinExistence type="inferred from homology"/>
<keyword evidence="6 8" id="KW-0472">Membrane</keyword>
<keyword evidence="4 8" id="KW-0732">Signal</keyword>
<feature type="signal peptide" evidence="8">
    <location>
        <begin position="1"/>
        <end position="18"/>
    </location>
</feature>
<dbReference type="AlphaFoldDB" id="A0A0A3APX4"/>
<dbReference type="PIRSF" id="PIRSF006076">
    <property type="entry name" value="OM_assembly_OMP85"/>
    <property type="match status" value="1"/>
</dbReference>
<gene>
    <name evidence="8" type="primary">bamA</name>
    <name evidence="11" type="ORF">OA57_01410</name>
</gene>
<dbReference type="PANTHER" id="PTHR12815:SF23">
    <property type="entry name" value="OUTER MEMBRANE PROTEIN ASSEMBLY FACTOR BAMA"/>
    <property type="match status" value="1"/>
</dbReference>
<comment type="caution">
    <text evidence="11">The sequence shown here is derived from an EMBL/GenBank/DDBJ whole genome shotgun (WGS) entry which is preliminary data.</text>
</comment>
<dbReference type="RefSeq" id="WP_034612463.1">
    <property type="nucleotide sequence ID" value="NZ_JSUM01000002.1"/>
</dbReference>
<comment type="function">
    <text evidence="8">Part of the outer membrane protein assembly complex, which is involved in assembly and insertion of beta-barrel proteins into the outer membrane.</text>
</comment>
<reference evidence="11 12" key="1">
    <citation type="submission" date="2014-11" db="EMBL/GenBank/DDBJ databases">
        <title>Draft genome sequence of Chelonobacter oris 1662T, associated with respiratory disease in Hermann's Tortoises.</title>
        <authorList>
            <person name="Kudirkiene E."/>
            <person name="Hansen M.J."/>
            <person name="Bojesen A.M."/>
        </authorList>
    </citation>
    <scope>NUCLEOTIDE SEQUENCE [LARGE SCALE GENOMIC DNA]</scope>
    <source>
        <strain evidence="11 12">1662</strain>
    </source>
</reference>
<accession>A0A0A3APX4</accession>
<dbReference type="InterPro" id="IPR039910">
    <property type="entry name" value="D15-like"/>
</dbReference>
<evidence type="ECO:0000256" key="5">
    <source>
        <dbReference type="ARBA" id="ARBA00022737"/>
    </source>
</evidence>
<feature type="domain" description="POTRA" evidence="10">
    <location>
        <begin position="89"/>
        <end position="169"/>
    </location>
</feature>
<comment type="subcellular location">
    <subcellularLocation>
        <location evidence="8">Cell outer membrane</location>
    </subcellularLocation>
    <subcellularLocation>
        <location evidence="1">Membrane</location>
    </subcellularLocation>
</comment>
<dbReference type="NCBIfam" id="TIGR03303">
    <property type="entry name" value="OM_YaeT"/>
    <property type="match status" value="1"/>
</dbReference>
<dbReference type="Pfam" id="PF07244">
    <property type="entry name" value="POTRA"/>
    <property type="match status" value="4"/>
</dbReference>
<evidence type="ECO:0000256" key="9">
    <source>
        <dbReference type="NCBIfam" id="TIGR03303"/>
    </source>
</evidence>
<evidence type="ECO:0000256" key="3">
    <source>
        <dbReference type="ARBA" id="ARBA00022692"/>
    </source>
</evidence>
<evidence type="ECO:0000256" key="8">
    <source>
        <dbReference type="HAMAP-Rule" id="MF_01430"/>
    </source>
</evidence>
<evidence type="ECO:0000259" key="10">
    <source>
        <dbReference type="PROSITE" id="PS51779"/>
    </source>
</evidence>
<dbReference type="HAMAP" id="MF_01430">
    <property type="entry name" value="OM_assembly_BamA"/>
    <property type="match status" value="1"/>
</dbReference>
<dbReference type="Gene3D" id="2.40.160.50">
    <property type="entry name" value="membrane protein fhac: a member of the omp85/tpsb transporter family"/>
    <property type="match status" value="1"/>
</dbReference>
<dbReference type="Pfam" id="PF01103">
    <property type="entry name" value="Omp85"/>
    <property type="match status" value="1"/>
</dbReference>
<evidence type="ECO:0000256" key="7">
    <source>
        <dbReference type="ARBA" id="ARBA00023237"/>
    </source>
</evidence>
<keyword evidence="2 8" id="KW-1134">Transmembrane beta strand</keyword>
<evidence type="ECO:0000313" key="12">
    <source>
        <dbReference type="Proteomes" id="UP000030380"/>
    </source>
</evidence>
<dbReference type="FunFam" id="2.40.160.50:FF:000001">
    <property type="entry name" value="Outer membrane protein assembly factor BamA"/>
    <property type="match status" value="1"/>
</dbReference>
<dbReference type="InterPro" id="IPR010827">
    <property type="entry name" value="BamA/TamA_POTRA"/>
</dbReference>
<dbReference type="Gene3D" id="3.10.20.310">
    <property type="entry name" value="membrane protein fhac"/>
    <property type="match status" value="5"/>
</dbReference>